<dbReference type="EMBL" id="RHHQ01000028">
    <property type="protein sequence ID" value="RNB79521.1"/>
    <property type="molecule type" value="Genomic_DNA"/>
</dbReference>
<dbReference type="AlphaFoldDB" id="A0A3M8CVY7"/>
<feature type="domain" description="Glyoxalase-like" evidence="1">
    <location>
        <begin position="5"/>
        <end position="195"/>
    </location>
</feature>
<comment type="caution">
    <text evidence="2">The sequence shown here is derived from an EMBL/GenBank/DDBJ whole genome shotgun (WGS) entry which is preliminary data.</text>
</comment>
<dbReference type="RefSeq" id="WP_122921372.1">
    <property type="nucleotide sequence ID" value="NZ_RHHQ01000028.1"/>
</dbReference>
<dbReference type="PANTHER" id="PTHR40265">
    <property type="entry name" value="BLL2707 PROTEIN"/>
    <property type="match status" value="1"/>
</dbReference>
<dbReference type="Pfam" id="PF13468">
    <property type="entry name" value="Glyoxalase_3"/>
    <property type="match status" value="1"/>
</dbReference>
<name>A0A3M8CVY7_9BACL</name>
<evidence type="ECO:0000259" key="1">
    <source>
        <dbReference type="Pfam" id="PF13468"/>
    </source>
</evidence>
<dbReference type="InterPro" id="IPR029068">
    <property type="entry name" value="Glyas_Bleomycin-R_OHBP_Dase"/>
</dbReference>
<sequence length="278" mass="30960">MGFTFDHIVHLVNDPLQAAADLREKGFHAIEGGRHTHWGTYNSLCYFDLSYIEFLGVYDRTLTEAERENLLVHDCALRLPQQEGFVRVAIRTDDIVQTADMLQKRGLNVSGPFPGSRVRPDGKRLSWSMLFVSHHESSLRLPFFIQWGEGDEERRADLTERGAIAPHELGPLALGAVKIAVAELASHVQQWSGWFGLTCGEPFIDESMQAVCQTVHLPGGNLLFCSPTGSGLVADIIAAQGEGIFELEVVGANQEGVHEQYGATYRWRTSENSPNRNW</sequence>
<dbReference type="SUPFAM" id="SSF54593">
    <property type="entry name" value="Glyoxalase/Bleomycin resistance protein/Dihydroxybiphenyl dioxygenase"/>
    <property type="match status" value="1"/>
</dbReference>
<dbReference type="Gene3D" id="3.10.180.10">
    <property type="entry name" value="2,3-Dihydroxybiphenyl 1,2-Dioxygenase, domain 1"/>
    <property type="match status" value="1"/>
</dbReference>
<dbReference type="PANTHER" id="PTHR40265:SF1">
    <property type="entry name" value="GLYOXALASE-LIKE DOMAIN-CONTAINING PROTEIN"/>
    <property type="match status" value="1"/>
</dbReference>
<evidence type="ECO:0000313" key="3">
    <source>
        <dbReference type="Proteomes" id="UP000271031"/>
    </source>
</evidence>
<organism evidence="2 3">
    <name type="scientific">Brevibacillus fluminis</name>
    <dbReference type="NCBI Taxonomy" id="511487"/>
    <lineage>
        <taxon>Bacteria</taxon>
        <taxon>Bacillati</taxon>
        <taxon>Bacillota</taxon>
        <taxon>Bacilli</taxon>
        <taxon>Bacillales</taxon>
        <taxon>Paenibacillaceae</taxon>
        <taxon>Brevibacillus</taxon>
    </lineage>
</organism>
<proteinExistence type="predicted"/>
<dbReference type="Proteomes" id="UP000271031">
    <property type="component" value="Unassembled WGS sequence"/>
</dbReference>
<dbReference type="OrthoDB" id="9111355at2"/>
<protein>
    <submittedName>
        <fullName evidence="2">VOC family protein</fullName>
    </submittedName>
</protein>
<gene>
    <name evidence="2" type="ORF">EDM56_28765</name>
</gene>
<dbReference type="InterPro" id="IPR025870">
    <property type="entry name" value="Glyoxalase-like_dom"/>
</dbReference>
<reference evidence="2 3" key="1">
    <citation type="submission" date="2018-10" db="EMBL/GenBank/DDBJ databases">
        <title>Phylogenomics of Brevibacillus.</title>
        <authorList>
            <person name="Dunlap C."/>
        </authorList>
    </citation>
    <scope>NUCLEOTIDE SEQUENCE [LARGE SCALE GENOMIC DNA]</scope>
    <source>
        <strain evidence="2 3">JCM 15716</strain>
    </source>
</reference>
<accession>A0A3M8CVY7</accession>
<evidence type="ECO:0000313" key="2">
    <source>
        <dbReference type="EMBL" id="RNB79521.1"/>
    </source>
</evidence>
<keyword evidence="3" id="KW-1185">Reference proteome</keyword>